<dbReference type="SUPFAM" id="SSF55785">
    <property type="entry name" value="PYP-like sensor domain (PAS domain)"/>
    <property type="match status" value="1"/>
</dbReference>
<dbReference type="PROSITE" id="PS00688">
    <property type="entry name" value="SIGMA54_INTERACT_3"/>
    <property type="match status" value="1"/>
</dbReference>
<dbReference type="Proteomes" id="UP000606499">
    <property type="component" value="Unassembled WGS sequence"/>
</dbReference>
<dbReference type="SUPFAM" id="SSF46689">
    <property type="entry name" value="Homeodomain-like"/>
    <property type="match status" value="1"/>
</dbReference>
<dbReference type="PROSITE" id="PS00676">
    <property type="entry name" value="SIGMA54_INTERACT_2"/>
    <property type="match status" value="1"/>
</dbReference>
<name>A0A923LWN0_9FIRM</name>
<keyword evidence="3" id="KW-0805">Transcription regulation</keyword>
<proteinExistence type="predicted"/>
<dbReference type="EMBL" id="JACOPL010000018">
    <property type="protein sequence ID" value="MBC5726534.1"/>
    <property type="molecule type" value="Genomic_DNA"/>
</dbReference>
<evidence type="ECO:0000256" key="1">
    <source>
        <dbReference type="ARBA" id="ARBA00022741"/>
    </source>
</evidence>
<accession>A0A923LWN0</accession>
<dbReference type="PROSITE" id="PS50112">
    <property type="entry name" value="PAS"/>
    <property type="match status" value="1"/>
</dbReference>
<dbReference type="GO" id="GO:0006355">
    <property type="term" value="P:regulation of DNA-templated transcription"/>
    <property type="evidence" value="ECO:0007669"/>
    <property type="project" value="InterPro"/>
</dbReference>
<dbReference type="Pfam" id="PF02954">
    <property type="entry name" value="HTH_8"/>
    <property type="match status" value="1"/>
</dbReference>
<dbReference type="RefSeq" id="WP_186950256.1">
    <property type="nucleotide sequence ID" value="NZ_JACOPL010000018.1"/>
</dbReference>
<dbReference type="PROSITE" id="PS00675">
    <property type="entry name" value="SIGMA54_INTERACT_1"/>
    <property type="match status" value="1"/>
</dbReference>
<dbReference type="AlphaFoldDB" id="A0A923LWN0"/>
<feature type="domain" description="PAS" evidence="7">
    <location>
        <begin position="220"/>
        <end position="271"/>
    </location>
</feature>
<dbReference type="SMART" id="SM00382">
    <property type="entry name" value="AAA"/>
    <property type="match status" value="1"/>
</dbReference>
<dbReference type="CDD" id="cd00130">
    <property type="entry name" value="PAS"/>
    <property type="match status" value="1"/>
</dbReference>
<dbReference type="InterPro" id="IPR003018">
    <property type="entry name" value="GAF"/>
</dbReference>
<dbReference type="SUPFAM" id="SSF52540">
    <property type="entry name" value="P-loop containing nucleoside triphosphate hydrolases"/>
    <property type="match status" value="1"/>
</dbReference>
<evidence type="ECO:0000256" key="3">
    <source>
        <dbReference type="ARBA" id="ARBA00023015"/>
    </source>
</evidence>
<dbReference type="Gene3D" id="1.10.10.60">
    <property type="entry name" value="Homeodomain-like"/>
    <property type="match status" value="1"/>
</dbReference>
<dbReference type="InterPro" id="IPR027417">
    <property type="entry name" value="P-loop_NTPase"/>
</dbReference>
<dbReference type="PANTHER" id="PTHR32071">
    <property type="entry name" value="TRANSCRIPTIONAL REGULATORY PROTEIN"/>
    <property type="match status" value="1"/>
</dbReference>
<gene>
    <name evidence="8" type="ORF">H8S45_13840</name>
</gene>
<dbReference type="InterPro" id="IPR000014">
    <property type="entry name" value="PAS"/>
</dbReference>
<evidence type="ECO:0000313" key="9">
    <source>
        <dbReference type="Proteomes" id="UP000606499"/>
    </source>
</evidence>
<dbReference type="Pfam" id="PF00158">
    <property type="entry name" value="Sigma54_activat"/>
    <property type="match status" value="1"/>
</dbReference>
<sequence>MLIAEAKREQMERARYQFFHSGAEDYSVFPKVVYDSWKRSLAYGLDPEKQSVKRLAPEELEARRRKNAVLMEVATSFMEFLHTLVKGSGFVLLLSDSDGYILKLIGDKDAVADIQSKENPLVEGACRHESVFGTGGIGTPMAIRKPVQLASYEMFYPSEHEFTGIGAPLIDADGRLWGAICMSGAWNQTHPHTLGLVAAASYAIMRQFSLQRLYNRLAAAENQLQTIISTINQGVFLLDSGYTIVKTNDTALQILGYTKDELLRQSILEIMPSFDFFKMKKNVYDRDLTVQGKYGTIRAFVTIQMVQNAASSDGSGLLITFRQSPEVRKFVTKYIGATASFNFDDIIGQSSAITTAKAYAQIASTNSANVLLLGESGTGKELFAQSIHNSSEFACGPFVAVNCGAIPKSLVESELFGYESGAFTGAKREGSAGKFELANNGTIFLDEIGDMPYEVQVHLLRILQTREVTRVGGKKPIPLNIRIIAGTNVDLQQAIEEKTFRSDLYYRLNVLSLQIPTLRERQEDIPILTDYFIRKYQPAGKAQIRGVTDEVMRLFLEYPWPGNIRELENTVERACLLTTDVYIRPEHITASVLRYRAPAAPAPAVNEPARGTIHDAERELILKQLNESRGNVKNAAARLGISRRTLYRKMQKLEIDYQHLRRRE</sequence>
<dbReference type="Pfam" id="PF01590">
    <property type="entry name" value="GAF"/>
    <property type="match status" value="1"/>
</dbReference>
<dbReference type="SMART" id="SM00091">
    <property type="entry name" value="PAS"/>
    <property type="match status" value="1"/>
</dbReference>
<dbReference type="InterPro" id="IPR035965">
    <property type="entry name" value="PAS-like_dom_sf"/>
</dbReference>
<keyword evidence="1" id="KW-0547">Nucleotide-binding</keyword>
<evidence type="ECO:0000256" key="4">
    <source>
        <dbReference type="ARBA" id="ARBA00023125"/>
    </source>
</evidence>
<dbReference type="InterPro" id="IPR009057">
    <property type="entry name" value="Homeodomain-like_sf"/>
</dbReference>
<dbReference type="CDD" id="cd00009">
    <property type="entry name" value="AAA"/>
    <property type="match status" value="1"/>
</dbReference>
<dbReference type="Pfam" id="PF25601">
    <property type="entry name" value="AAA_lid_14"/>
    <property type="match status" value="1"/>
</dbReference>
<dbReference type="InterPro" id="IPR002197">
    <property type="entry name" value="HTH_Fis"/>
</dbReference>
<dbReference type="Gene3D" id="1.10.8.60">
    <property type="match status" value="1"/>
</dbReference>
<dbReference type="InterPro" id="IPR025662">
    <property type="entry name" value="Sigma_54_int_dom_ATP-bd_1"/>
</dbReference>
<keyword evidence="2" id="KW-0067">ATP-binding</keyword>
<dbReference type="InterPro" id="IPR058031">
    <property type="entry name" value="AAA_lid_NorR"/>
</dbReference>
<dbReference type="GO" id="GO:0005524">
    <property type="term" value="F:ATP binding"/>
    <property type="evidence" value="ECO:0007669"/>
    <property type="project" value="UniProtKB-KW"/>
</dbReference>
<feature type="domain" description="Sigma-54 factor interaction" evidence="6">
    <location>
        <begin position="346"/>
        <end position="576"/>
    </location>
</feature>
<dbReference type="PRINTS" id="PR01590">
    <property type="entry name" value="HTHFIS"/>
</dbReference>
<dbReference type="NCBIfam" id="TIGR00229">
    <property type="entry name" value="sensory_box"/>
    <property type="match status" value="1"/>
</dbReference>
<dbReference type="PANTHER" id="PTHR32071:SF57">
    <property type="entry name" value="C4-DICARBOXYLATE TRANSPORT TRANSCRIPTIONAL REGULATORY PROTEIN DCTD"/>
    <property type="match status" value="1"/>
</dbReference>
<comment type="caution">
    <text evidence="8">The sequence shown here is derived from an EMBL/GenBank/DDBJ whole genome shotgun (WGS) entry which is preliminary data.</text>
</comment>
<dbReference type="Gene3D" id="3.40.50.300">
    <property type="entry name" value="P-loop containing nucleotide triphosphate hydrolases"/>
    <property type="match status" value="1"/>
</dbReference>
<dbReference type="InterPro" id="IPR025943">
    <property type="entry name" value="Sigma_54_int_dom_ATP-bd_2"/>
</dbReference>
<dbReference type="InterPro" id="IPR025944">
    <property type="entry name" value="Sigma_54_int_dom_CS"/>
</dbReference>
<dbReference type="GO" id="GO:0043565">
    <property type="term" value="F:sequence-specific DNA binding"/>
    <property type="evidence" value="ECO:0007669"/>
    <property type="project" value="InterPro"/>
</dbReference>
<dbReference type="InterPro" id="IPR029016">
    <property type="entry name" value="GAF-like_dom_sf"/>
</dbReference>
<reference evidence="8" key="1">
    <citation type="submission" date="2020-08" db="EMBL/GenBank/DDBJ databases">
        <title>Genome public.</title>
        <authorList>
            <person name="Liu C."/>
            <person name="Sun Q."/>
        </authorList>
    </citation>
    <scope>NUCLEOTIDE SEQUENCE</scope>
    <source>
        <strain evidence="8">NSJ-28</strain>
    </source>
</reference>
<dbReference type="Pfam" id="PF13188">
    <property type="entry name" value="PAS_8"/>
    <property type="match status" value="1"/>
</dbReference>
<dbReference type="FunFam" id="3.40.50.300:FF:000006">
    <property type="entry name" value="DNA-binding transcriptional regulator NtrC"/>
    <property type="match status" value="1"/>
</dbReference>
<evidence type="ECO:0000259" key="6">
    <source>
        <dbReference type="PROSITE" id="PS50045"/>
    </source>
</evidence>
<dbReference type="PROSITE" id="PS50045">
    <property type="entry name" value="SIGMA54_INTERACT_4"/>
    <property type="match status" value="1"/>
</dbReference>
<evidence type="ECO:0000256" key="5">
    <source>
        <dbReference type="ARBA" id="ARBA00023163"/>
    </source>
</evidence>
<evidence type="ECO:0000313" key="8">
    <source>
        <dbReference type="EMBL" id="MBC5726534.1"/>
    </source>
</evidence>
<keyword evidence="9" id="KW-1185">Reference proteome</keyword>
<evidence type="ECO:0000256" key="2">
    <source>
        <dbReference type="ARBA" id="ARBA00022840"/>
    </source>
</evidence>
<keyword evidence="4" id="KW-0238">DNA-binding</keyword>
<keyword evidence="5" id="KW-0804">Transcription</keyword>
<dbReference type="Gene3D" id="3.30.450.20">
    <property type="entry name" value="PAS domain"/>
    <property type="match status" value="1"/>
</dbReference>
<dbReference type="Gene3D" id="3.30.450.40">
    <property type="match status" value="1"/>
</dbReference>
<evidence type="ECO:0000259" key="7">
    <source>
        <dbReference type="PROSITE" id="PS50112"/>
    </source>
</evidence>
<dbReference type="InterPro" id="IPR002078">
    <property type="entry name" value="Sigma_54_int"/>
</dbReference>
<protein>
    <submittedName>
        <fullName evidence="8">Sigma 54-interacting transcriptional regulator</fullName>
    </submittedName>
</protein>
<organism evidence="8 9">
    <name type="scientific">Agathobaculum faecis</name>
    <dbReference type="NCBI Taxonomy" id="2763013"/>
    <lineage>
        <taxon>Bacteria</taxon>
        <taxon>Bacillati</taxon>
        <taxon>Bacillota</taxon>
        <taxon>Clostridia</taxon>
        <taxon>Eubacteriales</taxon>
        <taxon>Butyricicoccaceae</taxon>
        <taxon>Agathobaculum</taxon>
    </lineage>
</organism>
<dbReference type="InterPro" id="IPR003593">
    <property type="entry name" value="AAA+_ATPase"/>
</dbReference>